<dbReference type="InterPro" id="IPR002925">
    <property type="entry name" value="Dienelactn_hydro"/>
</dbReference>
<dbReference type="EMBL" id="UINC01051786">
    <property type="protein sequence ID" value="SVB66362.1"/>
    <property type="molecule type" value="Genomic_DNA"/>
</dbReference>
<gene>
    <name evidence="2" type="ORF">METZ01_LOCUS219216</name>
</gene>
<reference evidence="2" key="1">
    <citation type="submission" date="2018-05" db="EMBL/GenBank/DDBJ databases">
        <authorList>
            <person name="Lanie J.A."/>
            <person name="Ng W.-L."/>
            <person name="Kazmierczak K.M."/>
            <person name="Andrzejewski T.M."/>
            <person name="Davidsen T.M."/>
            <person name="Wayne K.J."/>
            <person name="Tettelin H."/>
            <person name="Glass J.I."/>
            <person name="Rusch D."/>
            <person name="Podicherti R."/>
            <person name="Tsui H.-C.T."/>
            <person name="Winkler M.E."/>
        </authorList>
    </citation>
    <scope>NUCLEOTIDE SEQUENCE</scope>
</reference>
<evidence type="ECO:0000313" key="2">
    <source>
        <dbReference type="EMBL" id="SVB66362.1"/>
    </source>
</evidence>
<feature type="domain" description="Dienelactone hydrolase" evidence="1">
    <location>
        <begin position="2"/>
        <end position="135"/>
    </location>
</feature>
<proteinExistence type="predicted"/>
<organism evidence="2">
    <name type="scientific">marine metagenome</name>
    <dbReference type="NCBI Taxonomy" id="408172"/>
    <lineage>
        <taxon>unclassified sequences</taxon>
        <taxon>metagenomes</taxon>
        <taxon>ecological metagenomes</taxon>
    </lineage>
</organism>
<feature type="non-terminal residue" evidence="2">
    <location>
        <position position="1"/>
    </location>
</feature>
<dbReference type="InterPro" id="IPR029058">
    <property type="entry name" value="AB_hydrolase_fold"/>
</dbReference>
<sequence>FMTLEYLSKDPKVNIKKVGITGWSRGGMNSLAIAEKRIRDALISKDLYYAASLPRSVECRQSGFFRNPQPIKETKILMVNGKIDDASHAHICEEYGEKMKAAGADIEVKTKAGWGHGFEANYSAEFEAGQEVWHECPDYYTEDDGMANKDAKIDASCITYGYHVGGTRKTGQPSWKAFRGTFVKFFKKNLLN</sequence>
<evidence type="ECO:0000259" key="1">
    <source>
        <dbReference type="Pfam" id="PF01738"/>
    </source>
</evidence>
<protein>
    <recommendedName>
        <fullName evidence="1">Dienelactone hydrolase domain-containing protein</fullName>
    </recommendedName>
</protein>
<dbReference type="Gene3D" id="3.40.50.1820">
    <property type="entry name" value="alpha/beta hydrolase"/>
    <property type="match status" value="1"/>
</dbReference>
<name>A0A382FUU2_9ZZZZ</name>
<dbReference type="Pfam" id="PF01738">
    <property type="entry name" value="DLH"/>
    <property type="match status" value="1"/>
</dbReference>
<dbReference type="AlphaFoldDB" id="A0A382FUU2"/>
<accession>A0A382FUU2</accession>
<dbReference type="SUPFAM" id="SSF53474">
    <property type="entry name" value="alpha/beta-Hydrolases"/>
    <property type="match status" value="1"/>
</dbReference>
<dbReference type="GO" id="GO:0016787">
    <property type="term" value="F:hydrolase activity"/>
    <property type="evidence" value="ECO:0007669"/>
    <property type="project" value="InterPro"/>
</dbReference>